<name>A0ABN8RJ92_9CNID</name>
<evidence type="ECO:0000256" key="9">
    <source>
        <dbReference type="PROSITE-ProRule" id="PRU00076"/>
    </source>
</evidence>
<evidence type="ECO:0000256" key="8">
    <source>
        <dbReference type="ARBA" id="ARBA00023180"/>
    </source>
</evidence>
<dbReference type="Gene3D" id="4.10.400.10">
    <property type="entry name" value="Low-density Lipoprotein Receptor"/>
    <property type="match status" value="2"/>
</dbReference>
<proteinExistence type="predicted"/>
<evidence type="ECO:0000259" key="11">
    <source>
        <dbReference type="PROSITE" id="PS50026"/>
    </source>
</evidence>
<feature type="disulfide bond" evidence="10">
    <location>
        <begin position="49"/>
        <end position="61"/>
    </location>
</feature>
<dbReference type="Proteomes" id="UP001159427">
    <property type="component" value="Unassembled WGS sequence"/>
</dbReference>
<accession>A0ABN8RJ92</accession>
<dbReference type="InterPro" id="IPR036055">
    <property type="entry name" value="LDL_receptor-like_sf"/>
</dbReference>
<dbReference type="InterPro" id="IPR000742">
    <property type="entry name" value="EGF"/>
</dbReference>
<organism evidence="12 13">
    <name type="scientific">Porites evermanni</name>
    <dbReference type="NCBI Taxonomy" id="104178"/>
    <lineage>
        <taxon>Eukaryota</taxon>
        <taxon>Metazoa</taxon>
        <taxon>Cnidaria</taxon>
        <taxon>Anthozoa</taxon>
        <taxon>Hexacorallia</taxon>
        <taxon>Scleractinia</taxon>
        <taxon>Fungiina</taxon>
        <taxon>Poritidae</taxon>
        <taxon>Porites</taxon>
    </lineage>
</organism>
<dbReference type="SUPFAM" id="SSF57424">
    <property type="entry name" value="LDL receptor-like module"/>
    <property type="match status" value="2"/>
</dbReference>
<evidence type="ECO:0000256" key="7">
    <source>
        <dbReference type="ARBA" id="ARBA00023170"/>
    </source>
</evidence>
<dbReference type="SMART" id="SM00192">
    <property type="entry name" value="LDLa"/>
    <property type="match status" value="2"/>
</dbReference>
<keyword evidence="3" id="KW-0677">Repeat</keyword>
<dbReference type="Pfam" id="PF14670">
    <property type="entry name" value="FXa_inhibition"/>
    <property type="match status" value="2"/>
</dbReference>
<dbReference type="EMBL" id="CALNXI010001908">
    <property type="protein sequence ID" value="CAH3179455.1"/>
    <property type="molecule type" value="Genomic_DNA"/>
</dbReference>
<evidence type="ECO:0000313" key="13">
    <source>
        <dbReference type="Proteomes" id="UP001159427"/>
    </source>
</evidence>
<evidence type="ECO:0000256" key="4">
    <source>
        <dbReference type="ARBA" id="ARBA00022989"/>
    </source>
</evidence>
<dbReference type="PROSITE" id="PS50068">
    <property type="entry name" value="LDLRA_2"/>
    <property type="match status" value="2"/>
</dbReference>
<evidence type="ECO:0000256" key="10">
    <source>
        <dbReference type="PROSITE-ProRule" id="PRU00124"/>
    </source>
</evidence>
<keyword evidence="6 10" id="KW-1015">Disulfide bond</keyword>
<feature type="domain" description="EGF-like" evidence="11">
    <location>
        <begin position="181"/>
        <end position="221"/>
    </location>
</feature>
<keyword evidence="2" id="KW-0812">Transmembrane</keyword>
<dbReference type="InterPro" id="IPR002172">
    <property type="entry name" value="LDrepeatLR_classA_rpt"/>
</dbReference>
<feature type="disulfide bond" evidence="10">
    <location>
        <begin position="32"/>
        <end position="47"/>
    </location>
</feature>
<dbReference type="Gene3D" id="2.10.25.10">
    <property type="entry name" value="Laminin"/>
    <property type="match status" value="2"/>
</dbReference>
<keyword evidence="9" id="KW-0245">EGF-like domain</keyword>
<evidence type="ECO:0000256" key="2">
    <source>
        <dbReference type="ARBA" id="ARBA00022692"/>
    </source>
</evidence>
<dbReference type="Pfam" id="PF00057">
    <property type="entry name" value="Ldl_recept_a"/>
    <property type="match status" value="2"/>
</dbReference>
<sequence length="224" mass="24567">STTTVSSTKIPSCGFDQFHCTNGRCIDSVMVCDRNDDCGDGADEKNCSCRSDELRCANGKCVDNLWKCDGEDDCEDGTDELNCDGPPSAEKKKRLISNVMRPEITERLGKNIFLMTFNCSVNNGGCDHKCTELYVGDRKNIQCSCKRGYTLQADGISCFAFPQVWCTRKESVCQSCLSLADIDECQTNNGGCQHSCINTNGSHQCACNKGYFLNVDKVKCEGGQ</sequence>
<reference evidence="12 13" key="1">
    <citation type="submission" date="2022-05" db="EMBL/GenBank/DDBJ databases">
        <authorList>
            <consortium name="Genoscope - CEA"/>
            <person name="William W."/>
        </authorList>
    </citation>
    <scope>NUCLEOTIDE SEQUENCE [LARGE SCALE GENOMIC DNA]</scope>
</reference>
<keyword evidence="7" id="KW-0675">Receptor</keyword>
<comment type="caution">
    <text evidence="9">Lacks conserved residue(s) required for the propagation of feature annotation.</text>
</comment>
<keyword evidence="8" id="KW-0325">Glycoprotein</keyword>
<comment type="subcellular location">
    <subcellularLocation>
        <location evidence="1">Membrane</location>
        <topology evidence="1">Single-pass membrane protein</topology>
    </subcellularLocation>
</comment>
<feature type="disulfide bond" evidence="10">
    <location>
        <begin position="56"/>
        <end position="74"/>
    </location>
</feature>
<feature type="disulfide bond" evidence="10">
    <location>
        <begin position="20"/>
        <end position="38"/>
    </location>
</feature>
<dbReference type="PROSITE" id="PS50026">
    <property type="entry name" value="EGF_3"/>
    <property type="match status" value="1"/>
</dbReference>
<dbReference type="InterPro" id="IPR001881">
    <property type="entry name" value="EGF-like_Ca-bd_dom"/>
</dbReference>
<dbReference type="InterPro" id="IPR023415">
    <property type="entry name" value="LDLR_class-A_CS"/>
</dbReference>
<dbReference type="SMART" id="SM00179">
    <property type="entry name" value="EGF_CA"/>
    <property type="match status" value="1"/>
</dbReference>
<dbReference type="CDD" id="cd00112">
    <property type="entry name" value="LDLa"/>
    <property type="match status" value="2"/>
</dbReference>
<comment type="caution">
    <text evidence="12">The sequence shown here is derived from an EMBL/GenBank/DDBJ whole genome shotgun (WGS) entry which is preliminary data.</text>
</comment>
<dbReference type="InterPro" id="IPR051221">
    <property type="entry name" value="LDLR-related"/>
</dbReference>
<keyword evidence="13" id="KW-1185">Reference proteome</keyword>
<dbReference type="PRINTS" id="PR00261">
    <property type="entry name" value="LDLRECEPTOR"/>
</dbReference>
<protein>
    <recommendedName>
        <fullName evidence="11">EGF-like domain-containing protein</fullName>
    </recommendedName>
</protein>
<feature type="disulfide bond" evidence="10">
    <location>
        <begin position="68"/>
        <end position="83"/>
    </location>
</feature>
<keyword evidence="5" id="KW-0472">Membrane</keyword>
<evidence type="ECO:0000256" key="5">
    <source>
        <dbReference type="ARBA" id="ARBA00023136"/>
    </source>
</evidence>
<dbReference type="PANTHER" id="PTHR22722">
    <property type="entry name" value="LOW-DENSITY LIPOPROTEIN RECEPTOR-RELATED PROTEIN 2-RELATED"/>
    <property type="match status" value="1"/>
</dbReference>
<dbReference type="PROSITE" id="PS01186">
    <property type="entry name" value="EGF_2"/>
    <property type="match status" value="1"/>
</dbReference>
<evidence type="ECO:0000256" key="6">
    <source>
        <dbReference type="ARBA" id="ARBA00023157"/>
    </source>
</evidence>
<dbReference type="SUPFAM" id="SSF57196">
    <property type="entry name" value="EGF/Laminin"/>
    <property type="match status" value="2"/>
</dbReference>
<dbReference type="SMART" id="SM00181">
    <property type="entry name" value="EGF"/>
    <property type="match status" value="3"/>
</dbReference>
<feature type="disulfide bond" evidence="10">
    <location>
        <begin position="13"/>
        <end position="25"/>
    </location>
</feature>
<keyword evidence="4" id="KW-1133">Transmembrane helix</keyword>
<feature type="non-terminal residue" evidence="12">
    <location>
        <position position="1"/>
    </location>
</feature>
<evidence type="ECO:0000256" key="3">
    <source>
        <dbReference type="ARBA" id="ARBA00022737"/>
    </source>
</evidence>
<evidence type="ECO:0000313" key="12">
    <source>
        <dbReference type="EMBL" id="CAH3179455.1"/>
    </source>
</evidence>
<gene>
    <name evidence="12" type="ORF">PEVE_00012378</name>
</gene>
<evidence type="ECO:0000256" key="1">
    <source>
        <dbReference type="ARBA" id="ARBA00004167"/>
    </source>
</evidence>
<dbReference type="PROSITE" id="PS01209">
    <property type="entry name" value="LDLRA_1"/>
    <property type="match status" value="1"/>
</dbReference>